<evidence type="ECO:0000313" key="1">
    <source>
        <dbReference type="EMBL" id="RKP51900.1"/>
    </source>
</evidence>
<sequence length="140" mass="14466">MSVMASDKVSRVAEGEFDVKIAAPEQIDVASNTASIGRHAIEKTYHGGLTGRAFGQMLSAGQPQKGEASYVAIESFEGALDGQSGGFALAHFGEMDAGSEALQIGIVPGSGSGALAGIRGHLQIRRGGGKHTYTLTYWIA</sequence>
<dbReference type="EMBL" id="RBZU01000008">
    <property type="protein sequence ID" value="RKP51900.1"/>
    <property type="molecule type" value="Genomic_DNA"/>
</dbReference>
<name>A0A494XMI7_9BURK</name>
<dbReference type="Pfam" id="PF11528">
    <property type="entry name" value="DUF3224"/>
    <property type="match status" value="1"/>
</dbReference>
<dbReference type="AlphaFoldDB" id="A0A494XMI7"/>
<organism evidence="1 2">
    <name type="scientific">Pararobbsia silviterrae</name>
    <dbReference type="NCBI Taxonomy" id="1792498"/>
    <lineage>
        <taxon>Bacteria</taxon>
        <taxon>Pseudomonadati</taxon>
        <taxon>Pseudomonadota</taxon>
        <taxon>Betaproteobacteria</taxon>
        <taxon>Burkholderiales</taxon>
        <taxon>Burkholderiaceae</taxon>
        <taxon>Pararobbsia</taxon>
    </lineage>
</organism>
<reference evidence="1 2" key="1">
    <citation type="submission" date="2018-10" db="EMBL/GenBank/DDBJ databases">
        <title>Robbsia sp. DHC34, isolated from soil.</title>
        <authorList>
            <person name="Gao Z.-H."/>
            <person name="Qiu L.-H."/>
        </authorList>
    </citation>
    <scope>NUCLEOTIDE SEQUENCE [LARGE SCALE GENOMIC DNA]</scope>
    <source>
        <strain evidence="1 2">DHC34</strain>
    </source>
</reference>
<comment type="caution">
    <text evidence="1">The sequence shown here is derived from an EMBL/GenBank/DDBJ whole genome shotgun (WGS) entry which is preliminary data.</text>
</comment>
<keyword evidence="2" id="KW-1185">Reference proteome</keyword>
<accession>A0A494XMI7</accession>
<dbReference type="Gene3D" id="2.40.350.10">
    <property type="entry name" value="SO1590-like"/>
    <property type="match status" value="1"/>
</dbReference>
<dbReference type="InterPro" id="IPR021607">
    <property type="entry name" value="DUF3224"/>
</dbReference>
<dbReference type="OrthoDB" id="69764at2"/>
<protein>
    <submittedName>
        <fullName evidence="1">DUF3224 domain-containing protein</fullName>
    </submittedName>
</protein>
<gene>
    <name evidence="1" type="ORF">D7S86_18320</name>
</gene>
<dbReference type="Proteomes" id="UP000270342">
    <property type="component" value="Unassembled WGS sequence"/>
</dbReference>
<proteinExistence type="predicted"/>
<evidence type="ECO:0000313" key="2">
    <source>
        <dbReference type="Proteomes" id="UP000270342"/>
    </source>
</evidence>
<dbReference type="InterPro" id="IPR023159">
    <property type="entry name" value="SO1590-like_sf"/>
</dbReference>
<dbReference type="SUPFAM" id="SSF159238">
    <property type="entry name" value="SO1590-like"/>
    <property type="match status" value="1"/>
</dbReference>